<feature type="region of interest" description="Disordered" evidence="1">
    <location>
        <begin position="1"/>
        <end position="20"/>
    </location>
</feature>
<dbReference type="EMBL" id="PGOL01005437">
    <property type="protein sequence ID" value="PKI35219.1"/>
    <property type="molecule type" value="Genomic_DNA"/>
</dbReference>
<protein>
    <submittedName>
        <fullName evidence="2">Uncharacterized protein</fullName>
    </submittedName>
</protein>
<dbReference type="STRING" id="22663.A0A2I0HU37"/>
<evidence type="ECO:0000313" key="3">
    <source>
        <dbReference type="Proteomes" id="UP000233551"/>
    </source>
</evidence>
<dbReference type="Proteomes" id="UP000233551">
    <property type="component" value="Unassembled WGS sequence"/>
</dbReference>
<proteinExistence type="predicted"/>
<name>A0A2I0HU37_PUNGR</name>
<evidence type="ECO:0000313" key="2">
    <source>
        <dbReference type="EMBL" id="PKI35219.1"/>
    </source>
</evidence>
<dbReference type="AlphaFoldDB" id="A0A2I0HU37"/>
<keyword evidence="3" id="KW-1185">Reference proteome</keyword>
<organism evidence="2 3">
    <name type="scientific">Punica granatum</name>
    <name type="common">Pomegranate</name>
    <dbReference type="NCBI Taxonomy" id="22663"/>
    <lineage>
        <taxon>Eukaryota</taxon>
        <taxon>Viridiplantae</taxon>
        <taxon>Streptophyta</taxon>
        <taxon>Embryophyta</taxon>
        <taxon>Tracheophyta</taxon>
        <taxon>Spermatophyta</taxon>
        <taxon>Magnoliopsida</taxon>
        <taxon>eudicotyledons</taxon>
        <taxon>Gunneridae</taxon>
        <taxon>Pentapetalae</taxon>
        <taxon>rosids</taxon>
        <taxon>malvids</taxon>
        <taxon>Myrtales</taxon>
        <taxon>Lythraceae</taxon>
        <taxon>Punica</taxon>
    </lineage>
</organism>
<evidence type="ECO:0000256" key="1">
    <source>
        <dbReference type="SAM" id="MobiDB-lite"/>
    </source>
</evidence>
<comment type="caution">
    <text evidence="2">The sequence shown here is derived from an EMBL/GenBank/DDBJ whole genome shotgun (WGS) entry which is preliminary data.</text>
</comment>
<accession>A0A2I0HU37</accession>
<reference evidence="2 3" key="1">
    <citation type="submission" date="2017-11" db="EMBL/GenBank/DDBJ databases">
        <title>De-novo sequencing of pomegranate (Punica granatum L.) genome.</title>
        <authorList>
            <person name="Akparov Z."/>
            <person name="Amiraslanov A."/>
            <person name="Hajiyeva S."/>
            <person name="Abbasov M."/>
            <person name="Kaur K."/>
            <person name="Hamwieh A."/>
            <person name="Solovyev V."/>
            <person name="Salamov A."/>
            <person name="Braich B."/>
            <person name="Kosarev P."/>
            <person name="Mahmoud A."/>
            <person name="Hajiyev E."/>
            <person name="Babayeva S."/>
            <person name="Izzatullayeva V."/>
            <person name="Mammadov A."/>
            <person name="Mammadov A."/>
            <person name="Sharifova S."/>
            <person name="Ojaghi J."/>
            <person name="Eynullazada K."/>
            <person name="Bayramov B."/>
            <person name="Abdulazimova A."/>
            <person name="Shahmuradov I."/>
        </authorList>
    </citation>
    <scope>NUCLEOTIDE SEQUENCE [LARGE SCALE GENOMIC DNA]</scope>
    <source>
        <strain evidence="3">cv. AG2017</strain>
        <tissue evidence="2">Leaf</tissue>
    </source>
</reference>
<sequence>MVEPVAGNRDEEMQLLSQPASAEHSWRLNFDGFNLSTEHQQMKQPRGLHDYCLGVLELPSAFLTKVVSQPSRST</sequence>
<gene>
    <name evidence="2" type="ORF">CRG98_044385</name>
</gene>